<feature type="compositionally biased region" description="Basic and acidic residues" evidence="2">
    <location>
        <begin position="751"/>
        <end position="762"/>
    </location>
</feature>
<proteinExistence type="inferred from homology"/>
<feature type="compositionally biased region" description="Low complexity" evidence="2">
    <location>
        <begin position="54"/>
        <end position="63"/>
    </location>
</feature>
<dbReference type="GO" id="GO:0005737">
    <property type="term" value="C:cytoplasm"/>
    <property type="evidence" value="ECO:0007669"/>
    <property type="project" value="TreeGrafter"/>
</dbReference>
<feature type="compositionally biased region" description="Low complexity" evidence="2">
    <location>
        <begin position="396"/>
        <end position="411"/>
    </location>
</feature>
<dbReference type="Proteomes" id="UP001365542">
    <property type="component" value="Unassembled WGS sequence"/>
</dbReference>
<dbReference type="PANTHER" id="PTHR31315:SF1">
    <property type="entry name" value="PROTEIN SIP5"/>
    <property type="match status" value="1"/>
</dbReference>
<feature type="region of interest" description="Disordered" evidence="2">
    <location>
        <begin position="183"/>
        <end position="272"/>
    </location>
</feature>
<evidence type="ECO:0000256" key="1">
    <source>
        <dbReference type="ARBA" id="ARBA00010402"/>
    </source>
</evidence>
<dbReference type="InterPro" id="IPR003903">
    <property type="entry name" value="UIM_dom"/>
</dbReference>
<feature type="compositionally biased region" description="Pro residues" evidence="2">
    <location>
        <begin position="330"/>
        <end position="339"/>
    </location>
</feature>
<dbReference type="PANTHER" id="PTHR31315">
    <property type="entry name" value="PROTEIN SIP5"/>
    <property type="match status" value="1"/>
</dbReference>
<reference evidence="3 4" key="1">
    <citation type="submission" date="2019-10" db="EMBL/GenBank/DDBJ databases">
        <authorList>
            <person name="Palmer J.M."/>
        </authorList>
    </citation>
    <scope>NUCLEOTIDE SEQUENCE [LARGE SCALE GENOMIC DNA]</scope>
    <source>
        <strain evidence="3 4">TWF694</strain>
    </source>
</reference>
<gene>
    <name evidence="3" type="primary">SIP5</name>
    <name evidence="3" type="ORF">TWF694_008788</name>
</gene>
<feature type="compositionally biased region" description="Basic and acidic residues" evidence="2">
    <location>
        <begin position="78"/>
        <end position="118"/>
    </location>
</feature>
<name>A0AAV9XFQ3_9PEZI</name>
<feature type="compositionally biased region" description="Polar residues" evidence="2">
    <location>
        <begin position="252"/>
        <end position="272"/>
    </location>
</feature>
<protein>
    <submittedName>
        <fullName evidence="3">SNF1-interacting protein</fullName>
    </submittedName>
</protein>
<feature type="region of interest" description="Disordered" evidence="2">
    <location>
        <begin position="496"/>
        <end position="549"/>
    </location>
</feature>
<feature type="region of interest" description="Disordered" evidence="2">
    <location>
        <begin position="392"/>
        <end position="421"/>
    </location>
</feature>
<dbReference type="AlphaFoldDB" id="A0AAV9XFQ3"/>
<feature type="compositionally biased region" description="Basic and acidic residues" evidence="2">
    <location>
        <begin position="579"/>
        <end position="604"/>
    </location>
</feature>
<dbReference type="EMBL" id="JAVHJO010000005">
    <property type="protein sequence ID" value="KAK6539954.1"/>
    <property type="molecule type" value="Genomic_DNA"/>
</dbReference>
<feature type="region of interest" description="Disordered" evidence="2">
    <location>
        <begin position="325"/>
        <end position="351"/>
    </location>
</feature>
<evidence type="ECO:0000313" key="3">
    <source>
        <dbReference type="EMBL" id="KAK6539954.1"/>
    </source>
</evidence>
<comment type="similarity">
    <text evidence="1">Belongs to the SIP5 family.</text>
</comment>
<evidence type="ECO:0000256" key="2">
    <source>
        <dbReference type="SAM" id="MobiDB-lite"/>
    </source>
</evidence>
<feature type="compositionally biased region" description="Polar residues" evidence="2">
    <location>
        <begin position="212"/>
        <end position="222"/>
    </location>
</feature>
<accession>A0AAV9XFQ3</accession>
<feature type="region of interest" description="Disordered" evidence="2">
    <location>
        <begin position="578"/>
        <end position="769"/>
    </location>
</feature>
<feature type="compositionally biased region" description="Low complexity" evidence="2">
    <location>
        <begin position="510"/>
        <end position="521"/>
    </location>
</feature>
<dbReference type="PROSITE" id="PS50330">
    <property type="entry name" value="UIM"/>
    <property type="match status" value="1"/>
</dbReference>
<feature type="compositionally biased region" description="Low complexity" evidence="2">
    <location>
        <begin position="223"/>
        <end position="241"/>
    </location>
</feature>
<dbReference type="InterPro" id="IPR039301">
    <property type="entry name" value="Sip5/DA2"/>
</dbReference>
<sequence length="769" mass="83795">MGNTSTKESRGASSPPHHHHRNSRSFSGPSVSYAAQDMERSGTSSLRIGRRNRGNNNNNNNNGENFEATLLGLSLTQNHRDRERERDDGPYKTREERRAEREAEKKKERDKERERSMAEESIDGGFLVTVGVYTGLEDYNIKIVRQLMIERRMAPFWRGLSDHEDDWTDAQLVAAVNLKPIPDADAVVPDSPTKPSNTSEDLTRLTIPMASRSRSQSYGSDASPSSSTGRLSSLSLSSSPLAGFTRPRSKTLGFSRSSSASNAQPVETNIPSRTVNNRPIEAVLYEHASECPICFLYYPPHLNRTRCCDQPICSECFVQIKRADPHVPEHSPPNSPTPQPADQDRRSHAGEQLVSEPASCPFCKQPEFGVVFTALPWKRGIVYTNQSHPYSVQQHSPLSYNSTTSSTSSLPPGTPTSPRRNKTYAVNAPEVITTDRIRPDWATKLAHAKNQAARRAAAATALHTAAYLMHNINSGNSSGSGSGNPFSSRRILRRMNNSSGSMTPNGGSGAATPGPAASTTSVNTPEPPQRSENASTGAMPVPSANPPSALHNALRRARMVDLEEMMLMEAIRLSLAEEEERKKKEEKERKEKEAKELADAERNTAARLATSAPEARRSVDVGKGKGKLDTSVTRKSEEAQASPTIGFGASSHHIKIHRATSDVSSSASSMKEPEAGGNSEDEDGTEPMFNFQSLAQTLMEAEEDNPNNAVAGKGKQPEHIENVESVTPPPVEGEKGLQNVNGKVAEEPDTADSKNAVRHESVRVSQETA</sequence>
<evidence type="ECO:0000313" key="4">
    <source>
        <dbReference type="Proteomes" id="UP001365542"/>
    </source>
</evidence>
<feature type="region of interest" description="Disordered" evidence="2">
    <location>
        <begin position="1"/>
        <end position="119"/>
    </location>
</feature>
<keyword evidence="4" id="KW-1185">Reference proteome</keyword>
<feature type="compositionally biased region" description="Basic and acidic residues" evidence="2">
    <location>
        <begin position="614"/>
        <end position="638"/>
    </location>
</feature>
<organism evidence="3 4">
    <name type="scientific">Orbilia ellipsospora</name>
    <dbReference type="NCBI Taxonomy" id="2528407"/>
    <lineage>
        <taxon>Eukaryota</taxon>
        <taxon>Fungi</taxon>
        <taxon>Dikarya</taxon>
        <taxon>Ascomycota</taxon>
        <taxon>Pezizomycotina</taxon>
        <taxon>Orbiliomycetes</taxon>
        <taxon>Orbiliales</taxon>
        <taxon>Orbiliaceae</taxon>
        <taxon>Orbilia</taxon>
    </lineage>
</organism>
<dbReference type="CDD" id="cd24139">
    <property type="entry name" value="SIP5-like"/>
    <property type="match status" value="1"/>
</dbReference>
<comment type="caution">
    <text evidence="3">The sequence shown here is derived from an EMBL/GenBank/DDBJ whole genome shotgun (WGS) entry which is preliminary data.</text>
</comment>